<proteinExistence type="predicted"/>
<evidence type="ECO:0000313" key="3">
    <source>
        <dbReference type="Proteomes" id="UP001194468"/>
    </source>
</evidence>
<dbReference type="Proteomes" id="UP001194468">
    <property type="component" value="Unassembled WGS sequence"/>
</dbReference>
<feature type="transmembrane region" description="Helical" evidence="1">
    <location>
        <begin position="254"/>
        <end position="273"/>
    </location>
</feature>
<sequence length="308" mass="34928">MTPSSSQESHPGISYEREFLNALYIGTNIENILYGIALLLYYKTIRVLLSPRGAHKRSNLLYALFSSIMVFSITVWVCTRAIIGDRMWLLQTGCMGGPYAWWKTNLSAWYMEWSRVAAIILQLMTDALMLYRCRIIWNSYRVVVVPFLLWLATLALGILIAWTKGSPGEHFHPGVSTYFSLAYWCISVFLNTTLTCMICYRVLRHGRKVQEYLGHEYASFYFAVATIVIESVLPYTLSGIAFLVALGMKSPTSVAFFCVYFMMMCISPQMLILRVIMGSGWNNDTFGQPLASTVKFSPDDTSGLESLE</sequence>
<feature type="transmembrane region" description="Helical" evidence="1">
    <location>
        <begin position="220"/>
        <end position="248"/>
    </location>
</feature>
<reference evidence="2" key="1">
    <citation type="submission" date="2019-10" db="EMBL/GenBank/DDBJ databases">
        <authorList>
            <consortium name="DOE Joint Genome Institute"/>
            <person name="Kuo A."/>
            <person name="Miyauchi S."/>
            <person name="Kiss E."/>
            <person name="Drula E."/>
            <person name="Kohler A."/>
            <person name="Sanchez-Garcia M."/>
            <person name="Andreopoulos B."/>
            <person name="Barry K.W."/>
            <person name="Bonito G."/>
            <person name="Buee M."/>
            <person name="Carver A."/>
            <person name="Chen C."/>
            <person name="Cichocki N."/>
            <person name="Clum A."/>
            <person name="Culley D."/>
            <person name="Crous P.W."/>
            <person name="Fauchery L."/>
            <person name="Girlanda M."/>
            <person name="Hayes R."/>
            <person name="Keri Z."/>
            <person name="LaButti K."/>
            <person name="Lipzen A."/>
            <person name="Lombard V."/>
            <person name="Magnuson J."/>
            <person name="Maillard F."/>
            <person name="Morin E."/>
            <person name="Murat C."/>
            <person name="Nolan M."/>
            <person name="Ohm R."/>
            <person name="Pangilinan J."/>
            <person name="Pereira M."/>
            <person name="Perotto S."/>
            <person name="Peter M."/>
            <person name="Riley R."/>
            <person name="Sitrit Y."/>
            <person name="Stielow B."/>
            <person name="Szollosi G."/>
            <person name="Zifcakova L."/>
            <person name="Stursova M."/>
            <person name="Spatafora J.W."/>
            <person name="Tedersoo L."/>
            <person name="Vaario L.-M."/>
            <person name="Yamada A."/>
            <person name="Yan M."/>
            <person name="Wang P."/>
            <person name="Xu J."/>
            <person name="Bruns T."/>
            <person name="Baldrian P."/>
            <person name="Vilgalys R."/>
            <person name="Henrissat B."/>
            <person name="Grigoriev I.V."/>
            <person name="Hibbett D."/>
            <person name="Nagy L.G."/>
            <person name="Martin F.M."/>
        </authorList>
    </citation>
    <scope>NUCLEOTIDE SEQUENCE</scope>
    <source>
        <strain evidence="2">BED1</strain>
    </source>
</reference>
<comment type="caution">
    <text evidence="2">The sequence shown here is derived from an EMBL/GenBank/DDBJ whole genome shotgun (WGS) entry which is preliminary data.</text>
</comment>
<accession>A0AAD4BSG9</accession>
<keyword evidence="1" id="KW-0472">Membrane</keyword>
<feature type="transmembrane region" description="Helical" evidence="1">
    <location>
        <begin position="20"/>
        <end position="41"/>
    </location>
</feature>
<evidence type="ECO:0000256" key="1">
    <source>
        <dbReference type="SAM" id="Phobius"/>
    </source>
</evidence>
<keyword evidence="1" id="KW-1133">Transmembrane helix</keyword>
<gene>
    <name evidence="2" type="ORF">L210DRAFT_252094</name>
</gene>
<keyword evidence="3" id="KW-1185">Reference proteome</keyword>
<evidence type="ECO:0000313" key="2">
    <source>
        <dbReference type="EMBL" id="KAF8438581.1"/>
    </source>
</evidence>
<name>A0AAD4BSG9_BOLED</name>
<keyword evidence="1" id="KW-0812">Transmembrane</keyword>
<feature type="transmembrane region" description="Helical" evidence="1">
    <location>
        <begin position="181"/>
        <end position="200"/>
    </location>
</feature>
<feature type="transmembrane region" description="Helical" evidence="1">
    <location>
        <begin position="61"/>
        <end position="83"/>
    </location>
</feature>
<feature type="transmembrane region" description="Helical" evidence="1">
    <location>
        <begin position="143"/>
        <end position="161"/>
    </location>
</feature>
<organism evidence="2 3">
    <name type="scientific">Boletus edulis BED1</name>
    <dbReference type="NCBI Taxonomy" id="1328754"/>
    <lineage>
        <taxon>Eukaryota</taxon>
        <taxon>Fungi</taxon>
        <taxon>Dikarya</taxon>
        <taxon>Basidiomycota</taxon>
        <taxon>Agaricomycotina</taxon>
        <taxon>Agaricomycetes</taxon>
        <taxon>Agaricomycetidae</taxon>
        <taxon>Boletales</taxon>
        <taxon>Boletineae</taxon>
        <taxon>Boletaceae</taxon>
        <taxon>Boletoideae</taxon>
        <taxon>Boletus</taxon>
    </lineage>
</organism>
<protein>
    <submittedName>
        <fullName evidence="2">Uncharacterized protein</fullName>
    </submittedName>
</protein>
<reference evidence="2" key="2">
    <citation type="journal article" date="2020" name="Nat. Commun.">
        <title>Large-scale genome sequencing of mycorrhizal fungi provides insights into the early evolution of symbiotic traits.</title>
        <authorList>
            <person name="Miyauchi S."/>
            <person name="Kiss E."/>
            <person name="Kuo A."/>
            <person name="Drula E."/>
            <person name="Kohler A."/>
            <person name="Sanchez-Garcia M."/>
            <person name="Morin E."/>
            <person name="Andreopoulos B."/>
            <person name="Barry K.W."/>
            <person name="Bonito G."/>
            <person name="Buee M."/>
            <person name="Carver A."/>
            <person name="Chen C."/>
            <person name="Cichocki N."/>
            <person name="Clum A."/>
            <person name="Culley D."/>
            <person name="Crous P.W."/>
            <person name="Fauchery L."/>
            <person name="Girlanda M."/>
            <person name="Hayes R.D."/>
            <person name="Keri Z."/>
            <person name="LaButti K."/>
            <person name="Lipzen A."/>
            <person name="Lombard V."/>
            <person name="Magnuson J."/>
            <person name="Maillard F."/>
            <person name="Murat C."/>
            <person name="Nolan M."/>
            <person name="Ohm R.A."/>
            <person name="Pangilinan J."/>
            <person name="Pereira M.F."/>
            <person name="Perotto S."/>
            <person name="Peter M."/>
            <person name="Pfister S."/>
            <person name="Riley R."/>
            <person name="Sitrit Y."/>
            <person name="Stielow J.B."/>
            <person name="Szollosi G."/>
            <person name="Zifcakova L."/>
            <person name="Stursova M."/>
            <person name="Spatafora J.W."/>
            <person name="Tedersoo L."/>
            <person name="Vaario L.M."/>
            <person name="Yamada A."/>
            <person name="Yan M."/>
            <person name="Wang P."/>
            <person name="Xu J."/>
            <person name="Bruns T."/>
            <person name="Baldrian P."/>
            <person name="Vilgalys R."/>
            <person name="Dunand C."/>
            <person name="Henrissat B."/>
            <person name="Grigoriev I.V."/>
            <person name="Hibbett D."/>
            <person name="Nagy L.G."/>
            <person name="Martin F.M."/>
        </authorList>
    </citation>
    <scope>NUCLEOTIDE SEQUENCE</scope>
    <source>
        <strain evidence="2">BED1</strain>
    </source>
</reference>
<dbReference type="AlphaFoldDB" id="A0AAD4BSG9"/>
<dbReference type="EMBL" id="WHUW01000016">
    <property type="protein sequence ID" value="KAF8438581.1"/>
    <property type="molecule type" value="Genomic_DNA"/>
</dbReference>